<evidence type="ECO:0000313" key="2">
    <source>
        <dbReference type="EMBL" id="EMA23115.1"/>
    </source>
</evidence>
<evidence type="ECO:0000256" key="1">
    <source>
        <dbReference type="SAM" id="MobiDB-lite"/>
    </source>
</evidence>
<name>M0KTR1_9EURY</name>
<accession>M0KTR1</accession>
<dbReference type="PATRIC" id="fig|1227452.3.peg.1763"/>
<gene>
    <name evidence="2" type="ORF">C442_08816</name>
</gene>
<sequence>MVAYGLLMFIGGMTVPTRYGIERLEGFGRFMAAKIPYRPEPGKDEETAMQEATGNADEQESGQDNGGN</sequence>
<proteinExistence type="predicted"/>
<protein>
    <submittedName>
        <fullName evidence="2">Uncharacterized protein</fullName>
    </submittedName>
</protein>
<reference evidence="2 3" key="1">
    <citation type="journal article" date="2014" name="PLoS Genet.">
        <title>Phylogenetically driven sequencing of extremely halophilic archaea reveals strategies for static and dynamic osmo-response.</title>
        <authorList>
            <person name="Becker E.A."/>
            <person name="Seitzer P.M."/>
            <person name="Tritt A."/>
            <person name="Larsen D."/>
            <person name="Krusor M."/>
            <person name="Yao A.I."/>
            <person name="Wu D."/>
            <person name="Madern D."/>
            <person name="Eisen J.A."/>
            <person name="Darling A.E."/>
            <person name="Facciotti M.T."/>
        </authorList>
    </citation>
    <scope>NUCLEOTIDE SEQUENCE [LARGE SCALE GENOMIC DNA]</scope>
    <source>
        <strain evidence="2 3">JCM 13557</strain>
    </source>
</reference>
<dbReference type="EMBL" id="AOLW01000015">
    <property type="protein sequence ID" value="EMA23115.1"/>
    <property type="molecule type" value="Genomic_DNA"/>
</dbReference>
<organism evidence="2 3">
    <name type="scientific">Haloarcula amylolytica JCM 13557</name>
    <dbReference type="NCBI Taxonomy" id="1227452"/>
    <lineage>
        <taxon>Archaea</taxon>
        <taxon>Methanobacteriati</taxon>
        <taxon>Methanobacteriota</taxon>
        <taxon>Stenosarchaea group</taxon>
        <taxon>Halobacteria</taxon>
        <taxon>Halobacteriales</taxon>
        <taxon>Haloarculaceae</taxon>
        <taxon>Haloarcula</taxon>
    </lineage>
</organism>
<comment type="caution">
    <text evidence="2">The sequence shown here is derived from an EMBL/GenBank/DDBJ whole genome shotgun (WGS) entry which is preliminary data.</text>
</comment>
<keyword evidence="3" id="KW-1185">Reference proteome</keyword>
<feature type="region of interest" description="Disordered" evidence="1">
    <location>
        <begin position="37"/>
        <end position="68"/>
    </location>
</feature>
<dbReference type="AlphaFoldDB" id="M0KTR1"/>
<evidence type="ECO:0000313" key="3">
    <source>
        <dbReference type="Proteomes" id="UP000011623"/>
    </source>
</evidence>
<dbReference type="Proteomes" id="UP000011623">
    <property type="component" value="Unassembled WGS sequence"/>
</dbReference>